<evidence type="ECO:0000313" key="1">
    <source>
        <dbReference type="EMBL" id="GKT20339.1"/>
    </source>
</evidence>
<dbReference type="Proteomes" id="UP001057375">
    <property type="component" value="Unassembled WGS sequence"/>
</dbReference>
<comment type="caution">
    <text evidence="1">The sequence shown here is derived from an EMBL/GenBank/DDBJ whole genome shotgun (WGS) entry which is preliminary data.</text>
</comment>
<name>A0ABQ5JWY5_9EUKA</name>
<reference evidence="1" key="1">
    <citation type="submission" date="2022-03" db="EMBL/GenBank/DDBJ databases">
        <title>Draft genome sequence of Aduncisulcus paluster, a free-living microaerophilic Fornicata.</title>
        <authorList>
            <person name="Yuyama I."/>
            <person name="Kume K."/>
            <person name="Tamura T."/>
            <person name="Inagaki Y."/>
            <person name="Hashimoto T."/>
        </authorList>
    </citation>
    <scope>NUCLEOTIDE SEQUENCE</scope>
    <source>
        <strain evidence="1">NY0171</strain>
    </source>
</reference>
<accession>A0ABQ5JWY5</accession>
<organism evidence="1 2">
    <name type="scientific">Aduncisulcus paluster</name>
    <dbReference type="NCBI Taxonomy" id="2918883"/>
    <lineage>
        <taxon>Eukaryota</taxon>
        <taxon>Metamonada</taxon>
        <taxon>Carpediemonas-like organisms</taxon>
        <taxon>Aduncisulcus</taxon>
    </lineage>
</organism>
<protein>
    <submittedName>
        <fullName evidence="1">Uncharacterized protein</fullName>
    </submittedName>
</protein>
<proteinExistence type="predicted"/>
<keyword evidence="2" id="KW-1185">Reference proteome</keyword>
<sequence>MRQFNTRKSIRDFKGRLPESYYVFTDNLFYSFSSARIQRTSNVHYALSSLSPPIFRCQQNEVHEYTIEYNEGVKLLKYIRSIPGNVLKVSDIIHDGTPSVTTIPQVEPLSDDFGGGAEDDISTIRMQRSYIHECQIACDELTYAEKVEKISQSISSIRCSREDKRVLVGTLQRTFTPTLSARCVTDLPSSIISFTQNESISTYGTLVKTVSFKLRDILSHMLSQYHANLTSHISFTETSSWREGTQPLGDGCFPIGIMTFTDDMPLTGMAYNPVQVTSITIVNFSPFFRSRLQSRYLLSLRPGGKVSDKTRVIERYIINELRETNGSLLWHGGRKEYVHVGLFHFCHKADSPQRHEHLDIPKPGGLCRKKCSICDVPRDQLKVIDRSHQKRTDITNPFHTPPLPSDLLHMEGRTMSKVLIPMYVKEFQQKGVFDRVCKLLSDYRCGKNISLLHSISFTAHQFYELCYVLPALCSMYHIDEKLIKAATYRAEYQYLIMKNYSEWIDEKETVIDRIVDLLKKHRKVLLQFNPDRIATCLFVHMFPSHFKEMCKVSTSFDLLQNR</sequence>
<gene>
    <name evidence="1" type="ORF">ADUPG1_011712</name>
</gene>
<dbReference type="EMBL" id="BQXS01012212">
    <property type="protein sequence ID" value="GKT20339.1"/>
    <property type="molecule type" value="Genomic_DNA"/>
</dbReference>
<evidence type="ECO:0000313" key="2">
    <source>
        <dbReference type="Proteomes" id="UP001057375"/>
    </source>
</evidence>